<comment type="caution">
    <text evidence="2">The sequence shown here is derived from an EMBL/GenBank/DDBJ whole genome shotgun (WGS) entry which is preliminary data.</text>
</comment>
<proteinExistence type="inferred from homology"/>
<keyword evidence="3" id="KW-1185">Reference proteome</keyword>
<evidence type="ECO:0000313" key="2">
    <source>
        <dbReference type="EMBL" id="KRN30551.1"/>
    </source>
</evidence>
<dbReference type="PANTHER" id="PTHR30041">
    <property type="entry name" value="ARSENATE REDUCTASE"/>
    <property type="match status" value="1"/>
</dbReference>
<evidence type="ECO:0000313" key="3">
    <source>
        <dbReference type="Proteomes" id="UP000051645"/>
    </source>
</evidence>
<dbReference type="STRING" id="81857.IV38_GL001819"/>
<organism evidence="2 3">
    <name type="scientific">Lactobacillus selangorensis</name>
    <dbReference type="NCBI Taxonomy" id="81857"/>
    <lineage>
        <taxon>Bacteria</taxon>
        <taxon>Bacillati</taxon>
        <taxon>Bacillota</taxon>
        <taxon>Bacilli</taxon>
        <taxon>Lactobacillales</taxon>
        <taxon>Lactobacillaceae</taxon>
        <taxon>Lactobacillus</taxon>
    </lineage>
</organism>
<evidence type="ECO:0000256" key="1">
    <source>
        <dbReference type="PROSITE-ProRule" id="PRU01282"/>
    </source>
</evidence>
<dbReference type="PANTHER" id="PTHR30041:SF7">
    <property type="entry name" value="GLOBAL TRANSCRIPTIONAL REGULATOR SPX"/>
    <property type="match status" value="1"/>
</dbReference>
<dbReference type="PROSITE" id="PS51353">
    <property type="entry name" value="ARSC"/>
    <property type="match status" value="1"/>
</dbReference>
<dbReference type="Pfam" id="PF03960">
    <property type="entry name" value="ArsC"/>
    <property type="match status" value="1"/>
</dbReference>
<gene>
    <name evidence="2" type="ORF">IV40_GL001736</name>
</gene>
<comment type="similarity">
    <text evidence="1">Belongs to the ArsC family.</text>
</comment>
<dbReference type="SUPFAM" id="SSF52833">
    <property type="entry name" value="Thioredoxin-like"/>
    <property type="match status" value="1"/>
</dbReference>
<reference evidence="2 3" key="1">
    <citation type="journal article" date="2015" name="Genome Announc.">
        <title>Expanding the biotechnology potential of lactobacilli through comparative genomics of 213 strains and associated genera.</title>
        <authorList>
            <person name="Sun Z."/>
            <person name="Harris H.M."/>
            <person name="McCann A."/>
            <person name="Guo C."/>
            <person name="Argimon S."/>
            <person name="Zhang W."/>
            <person name="Yang X."/>
            <person name="Jeffery I.B."/>
            <person name="Cooney J.C."/>
            <person name="Kagawa T.F."/>
            <person name="Liu W."/>
            <person name="Song Y."/>
            <person name="Salvetti E."/>
            <person name="Wrobel A."/>
            <person name="Rasinkangas P."/>
            <person name="Parkhill J."/>
            <person name="Rea M.C."/>
            <person name="O'Sullivan O."/>
            <person name="Ritari J."/>
            <person name="Douillard F.P."/>
            <person name="Paul Ross R."/>
            <person name="Yang R."/>
            <person name="Briner A.E."/>
            <person name="Felis G.E."/>
            <person name="de Vos W.M."/>
            <person name="Barrangou R."/>
            <person name="Klaenhammer T.R."/>
            <person name="Caufield P.W."/>
            <person name="Cui Y."/>
            <person name="Zhang H."/>
            <person name="O'Toole P.W."/>
        </authorList>
    </citation>
    <scope>NUCLEOTIDE SEQUENCE [LARGE SCALE GENOMIC DNA]</scope>
    <source>
        <strain evidence="2 3">DSM 13344</strain>
    </source>
</reference>
<dbReference type="InterPro" id="IPR006660">
    <property type="entry name" value="Arsenate_reductase-like"/>
</dbReference>
<dbReference type="AlphaFoldDB" id="A0A0R2FYD9"/>
<protein>
    <recommendedName>
        <fullName evidence="4">Arsenate reductase</fullName>
    </recommendedName>
</protein>
<sequence length="96" mass="11325">MSKAELKKLLCRTENGTEDIIATHSNAYQALTCNLEDLSLDKLLDLLVQEPHLLKRPIIFDDKRLEVGFNEEEVRRFLPREVRMLEFQEAERLIDR</sequence>
<dbReference type="Gene3D" id="3.40.30.10">
    <property type="entry name" value="Glutaredoxin"/>
    <property type="match status" value="1"/>
</dbReference>
<dbReference type="EMBL" id="JQAZ01000006">
    <property type="protein sequence ID" value="KRN30551.1"/>
    <property type="molecule type" value="Genomic_DNA"/>
</dbReference>
<accession>A0A0R2FYD9</accession>
<dbReference type="PATRIC" id="fig|81857.4.peg.1756"/>
<dbReference type="Proteomes" id="UP000051645">
    <property type="component" value="Unassembled WGS sequence"/>
</dbReference>
<dbReference type="InterPro" id="IPR036249">
    <property type="entry name" value="Thioredoxin-like_sf"/>
</dbReference>
<name>A0A0R2FYD9_9LACO</name>
<evidence type="ECO:0008006" key="4">
    <source>
        <dbReference type="Google" id="ProtNLM"/>
    </source>
</evidence>